<dbReference type="GO" id="GO:0043565">
    <property type="term" value="F:sequence-specific DNA binding"/>
    <property type="evidence" value="ECO:0007669"/>
    <property type="project" value="InterPro"/>
</dbReference>
<dbReference type="InterPro" id="IPR000232">
    <property type="entry name" value="HSF_DNA-bd"/>
</dbReference>
<evidence type="ECO:0000256" key="4">
    <source>
        <dbReference type="RuleBase" id="RU004020"/>
    </source>
</evidence>
<dbReference type="GO" id="GO:0005634">
    <property type="term" value="C:nucleus"/>
    <property type="evidence" value="ECO:0007669"/>
    <property type="project" value="UniProtKB-SubCell"/>
</dbReference>
<evidence type="ECO:0000313" key="7">
    <source>
        <dbReference type="EMBL" id="VFU02187.1"/>
    </source>
</evidence>
<dbReference type="PANTHER" id="PTHR10015">
    <property type="entry name" value="HEAT SHOCK TRANSCRIPTION FACTOR"/>
    <property type="match status" value="1"/>
</dbReference>
<evidence type="ECO:0000256" key="2">
    <source>
        <dbReference type="ARBA" id="ARBA00023125"/>
    </source>
</evidence>
<dbReference type="OrthoDB" id="119997at2759"/>
<dbReference type="Proteomes" id="UP000332933">
    <property type="component" value="Unassembled WGS sequence"/>
</dbReference>
<dbReference type="SMART" id="SM00415">
    <property type="entry name" value="HSF"/>
    <property type="match status" value="1"/>
</dbReference>
<feature type="domain" description="HSF-type DNA-binding" evidence="5">
    <location>
        <begin position="96"/>
        <end position="196"/>
    </location>
</feature>
<proteinExistence type="inferred from homology"/>
<protein>
    <submittedName>
        <fullName evidence="7">Aste57867_25564 protein</fullName>
    </submittedName>
</protein>
<comment type="subcellular location">
    <subcellularLocation>
        <location evidence="1">Nucleus</location>
    </subcellularLocation>
</comment>
<gene>
    <name evidence="7" type="primary">Aste57867_25564</name>
    <name evidence="6" type="ORF">As57867_025485</name>
    <name evidence="7" type="ORF">ASTE57867_25564</name>
</gene>
<organism evidence="7 8">
    <name type="scientific">Aphanomyces stellatus</name>
    <dbReference type="NCBI Taxonomy" id="120398"/>
    <lineage>
        <taxon>Eukaryota</taxon>
        <taxon>Sar</taxon>
        <taxon>Stramenopiles</taxon>
        <taxon>Oomycota</taxon>
        <taxon>Saprolegniomycetes</taxon>
        <taxon>Saprolegniales</taxon>
        <taxon>Verrucalvaceae</taxon>
        <taxon>Aphanomyces</taxon>
    </lineage>
</organism>
<dbReference type="PANTHER" id="PTHR10015:SF206">
    <property type="entry name" value="HSF-TYPE DNA-BINDING DOMAIN-CONTAINING PROTEIN"/>
    <property type="match status" value="1"/>
</dbReference>
<dbReference type="EMBL" id="VJMH01007552">
    <property type="protein sequence ID" value="KAF0682296.1"/>
    <property type="molecule type" value="Genomic_DNA"/>
</dbReference>
<evidence type="ECO:0000256" key="3">
    <source>
        <dbReference type="ARBA" id="ARBA00023242"/>
    </source>
</evidence>
<name>A0A485LTD6_9STRA</name>
<dbReference type="InterPro" id="IPR036390">
    <property type="entry name" value="WH_DNA-bd_sf"/>
</dbReference>
<reference evidence="6" key="2">
    <citation type="submission" date="2019-06" db="EMBL/GenBank/DDBJ databases">
        <title>Genomics analysis of Aphanomyces spp. identifies a new class of oomycete effector associated with host adaptation.</title>
        <authorList>
            <person name="Gaulin E."/>
        </authorList>
    </citation>
    <scope>NUCLEOTIDE SEQUENCE</scope>
    <source>
        <strain evidence="6">CBS 578.67</strain>
    </source>
</reference>
<dbReference type="Gene3D" id="1.10.10.10">
    <property type="entry name" value="Winged helix-like DNA-binding domain superfamily/Winged helix DNA-binding domain"/>
    <property type="match status" value="1"/>
</dbReference>
<dbReference type="Pfam" id="PF00447">
    <property type="entry name" value="HSF_DNA-bind"/>
    <property type="match status" value="1"/>
</dbReference>
<reference evidence="7 8" key="1">
    <citation type="submission" date="2019-03" db="EMBL/GenBank/DDBJ databases">
        <authorList>
            <person name="Gaulin E."/>
            <person name="Dumas B."/>
        </authorList>
    </citation>
    <scope>NUCLEOTIDE SEQUENCE [LARGE SCALE GENOMIC DNA]</scope>
    <source>
        <strain evidence="7">CBS 568.67</strain>
    </source>
</reference>
<dbReference type="SUPFAM" id="SSF46785">
    <property type="entry name" value="Winged helix' DNA-binding domain"/>
    <property type="match status" value="1"/>
</dbReference>
<evidence type="ECO:0000256" key="1">
    <source>
        <dbReference type="ARBA" id="ARBA00004123"/>
    </source>
</evidence>
<keyword evidence="3" id="KW-0539">Nucleus</keyword>
<keyword evidence="2" id="KW-0238">DNA-binding</keyword>
<sequence length="248" mass="28496">MEDINAKVRQDDHWRNIRCCNIWPHIPIFLVYHTPSIFMDATTFGDVDDLANFLMEGMFDEEFDWSDHGSDDSSTIPQDAAALASSSSAMDDDSEKTIHYLERLYAMLEHCPATVAMWTHDGQAFAILDSKALEATYLPQFFKSIKFESFCRQLNAYRFQKTKRPDLAQGSSVVLEFRHPHFVQGQPEKLHLIHRRRRICKLKAKAIDGMNAADLRHTLAEVVSYVHTLQSELEETKSIVETLLTNTE</sequence>
<accession>A0A485LTD6</accession>
<dbReference type="EMBL" id="CAADRA010007578">
    <property type="protein sequence ID" value="VFU02187.1"/>
    <property type="molecule type" value="Genomic_DNA"/>
</dbReference>
<keyword evidence="8" id="KW-1185">Reference proteome</keyword>
<evidence type="ECO:0000259" key="5">
    <source>
        <dbReference type="SMART" id="SM00415"/>
    </source>
</evidence>
<evidence type="ECO:0000313" key="6">
    <source>
        <dbReference type="EMBL" id="KAF0682296.1"/>
    </source>
</evidence>
<dbReference type="AlphaFoldDB" id="A0A485LTD6"/>
<dbReference type="GO" id="GO:0003700">
    <property type="term" value="F:DNA-binding transcription factor activity"/>
    <property type="evidence" value="ECO:0007669"/>
    <property type="project" value="InterPro"/>
</dbReference>
<dbReference type="InterPro" id="IPR036388">
    <property type="entry name" value="WH-like_DNA-bd_sf"/>
</dbReference>
<comment type="similarity">
    <text evidence="4">Belongs to the HSF family.</text>
</comment>
<evidence type="ECO:0000313" key="8">
    <source>
        <dbReference type="Proteomes" id="UP000332933"/>
    </source>
</evidence>